<dbReference type="CDD" id="cd00067">
    <property type="entry name" value="GAL4"/>
    <property type="match status" value="1"/>
</dbReference>
<name>A0A9P4YBQ4_CRYP1</name>
<dbReference type="PROSITE" id="PS00463">
    <property type="entry name" value="ZN2_CY6_FUNGAL_1"/>
    <property type="match status" value="1"/>
</dbReference>
<dbReference type="PROSITE" id="PS50048">
    <property type="entry name" value="ZN2_CY6_FUNGAL_2"/>
    <property type="match status" value="1"/>
</dbReference>
<feature type="compositionally biased region" description="Low complexity" evidence="7">
    <location>
        <begin position="1"/>
        <end position="17"/>
    </location>
</feature>
<dbReference type="PRINTS" id="PR00755">
    <property type="entry name" value="AFLATOXINBRP"/>
</dbReference>
<dbReference type="InterPro" id="IPR001138">
    <property type="entry name" value="Zn2Cys6_DnaBD"/>
</dbReference>
<protein>
    <recommendedName>
        <fullName evidence="8">Zn(2)-C6 fungal-type domain-containing protein</fullName>
    </recommendedName>
</protein>
<evidence type="ECO:0000313" key="10">
    <source>
        <dbReference type="Proteomes" id="UP000803844"/>
    </source>
</evidence>
<dbReference type="Proteomes" id="UP000803844">
    <property type="component" value="Unassembled WGS sequence"/>
</dbReference>
<reference evidence="9" key="1">
    <citation type="journal article" date="2020" name="Phytopathology">
        <title>Genome sequence of the chestnut blight fungus Cryphonectria parasitica EP155: A fundamental resource for an archetypical invasive plant pathogen.</title>
        <authorList>
            <person name="Crouch J.A."/>
            <person name="Dawe A."/>
            <person name="Aerts A."/>
            <person name="Barry K."/>
            <person name="Churchill A.C.L."/>
            <person name="Grimwood J."/>
            <person name="Hillman B."/>
            <person name="Milgroom M.G."/>
            <person name="Pangilinan J."/>
            <person name="Smith M."/>
            <person name="Salamov A."/>
            <person name="Schmutz J."/>
            <person name="Yadav J."/>
            <person name="Grigoriev I.V."/>
            <person name="Nuss D."/>
        </authorList>
    </citation>
    <scope>NUCLEOTIDE SEQUENCE</scope>
    <source>
        <strain evidence="9">EP155</strain>
    </source>
</reference>
<dbReference type="EMBL" id="MU032344">
    <property type="protein sequence ID" value="KAF3769947.1"/>
    <property type="molecule type" value="Genomic_DNA"/>
</dbReference>
<dbReference type="InterPro" id="IPR036864">
    <property type="entry name" value="Zn2-C6_fun-type_DNA-bd_sf"/>
</dbReference>
<dbReference type="AlphaFoldDB" id="A0A9P4YBQ4"/>
<dbReference type="PANTHER" id="PTHR36206">
    <property type="entry name" value="ASPERCRYPTIN BIOSYNTHESIS CLUSTER-SPECIFIC TRANSCRIPTION REGULATOR ATNN-RELATED"/>
    <property type="match status" value="1"/>
</dbReference>
<dbReference type="RefSeq" id="XP_040780908.1">
    <property type="nucleotide sequence ID" value="XM_040916549.1"/>
</dbReference>
<evidence type="ECO:0000256" key="4">
    <source>
        <dbReference type="ARBA" id="ARBA00023125"/>
    </source>
</evidence>
<dbReference type="Pfam" id="PF11951">
    <property type="entry name" value="Fungal_trans_2"/>
    <property type="match status" value="1"/>
</dbReference>
<evidence type="ECO:0000313" key="9">
    <source>
        <dbReference type="EMBL" id="KAF3769947.1"/>
    </source>
</evidence>
<dbReference type="GeneID" id="63833678"/>
<dbReference type="SUPFAM" id="SSF57701">
    <property type="entry name" value="Zn2/Cys6 DNA-binding domain"/>
    <property type="match status" value="1"/>
</dbReference>
<proteinExistence type="predicted"/>
<gene>
    <name evidence="9" type="ORF">M406DRAFT_248656</name>
</gene>
<dbReference type="InterPro" id="IPR021858">
    <property type="entry name" value="Fun_TF"/>
</dbReference>
<keyword evidence="2" id="KW-0862">Zinc</keyword>
<evidence type="ECO:0000256" key="6">
    <source>
        <dbReference type="ARBA" id="ARBA00023242"/>
    </source>
</evidence>
<dbReference type="Gene3D" id="4.10.240.10">
    <property type="entry name" value="Zn(2)-C6 fungal-type DNA-binding domain"/>
    <property type="match status" value="1"/>
</dbReference>
<dbReference type="OrthoDB" id="2593732at2759"/>
<dbReference type="GO" id="GO:0000981">
    <property type="term" value="F:DNA-binding transcription factor activity, RNA polymerase II-specific"/>
    <property type="evidence" value="ECO:0007669"/>
    <property type="project" value="InterPro"/>
</dbReference>
<keyword evidence="3" id="KW-0805">Transcription regulation</keyword>
<evidence type="ECO:0000256" key="5">
    <source>
        <dbReference type="ARBA" id="ARBA00023163"/>
    </source>
</evidence>
<accession>A0A9P4YBQ4</accession>
<dbReference type="InterPro" id="IPR052360">
    <property type="entry name" value="Transcr_Regulatory_Proteins"/>
</dbReference>
<evidence type="ECO:0000256" key="1">
    <source>
        <dbReference type="ARBA" id="ARBA00022723"/>
    </source>
</evidence>
<keyword evidence="5" id="KW-0804">Transcription</keyword>
<dbReference type="GO" id="GO:0003677">
    <property type="term" value="F:DNA binding"/>
    <property type="evidence" value="ECO:0007669"/>
    <property type="project" value="UniProtKB-KW"/>
</dbReference>
<evidence type="ECO:0000256" key="7">
    <source>
        <dbReference type="SAM" id="MobiDB-lite"/>
    </source>
</evidence>
<evidence type="ECO:0000259" key="8">
    <source>
        <dbReference type="PROSITE" id="PS50048"/>
    </source>
</evidence>
<feature type="non-terminal residue" evidence="9">
    <location>
        <position position="486"/>
    </location>
</feature>
<comment type="caution">
    <text evidence="9">The sequence shown here is derived from an EMBL/GenBank/DDBJ whole genome shotgun (WGS) entry which is preliminary data.</text>
</comment>
<dbReference type="PANTHER" id="PTHR36206:SF16">
    <property type="entry name" value="TRANSCRIPTION FACTOR DOMAIN-CONTAINING PROTEIN-RELATED"/>
    <property type="match status" value="1"/>
</dbReference>
<dbReference type="SMART" id="SM00066">
    <property type="entry name" value="GAL4"/>
    <property type="match status" value="1"/>
</dbReference>
<dbReference type="Pfam" id="PF00172">
    <property type="entry name" value="Zn_clus"/>
    <property type="match status" value="1"/>
</dbReference>
<sequence>MPSDSRSSSPSATPASSGRKGSKKVRTGCVTCKIRKVKCDETKPFCLRCTKTGRKCDGYLDPRALAGRRLKKEKSPHDHVLGPLLEFSAPEEKRSFYFFQHVTAPCISGDFDASFWRVIVLQISQTEPAVRHAVLAVSSLHEGLAAGTIVPSRDGAVLPPNTQSFALQQYNKAIARLLDQMNNPLTKPLASLLTCVLFVCIEYMQGKDKESLIHLEQGRQLLARLDQRSMDPEMDCIVRHVVPLYTRLSLTSFLFGASPIPIPESLKSHRDIPDTFDTIDNMRHSMHEFMEQAFRFTQQARPAKNPSDHIPRETMRLLEVEQDRLLSRLAKLNVAFSLFRASRSQLGPESALLVLQMYLHAQHIWISTALSSSEVVYDDFLSSFAAIVPLAAAYLDLETSPSQLPYFPAPEQLPIAYTSNFTFETHIIPPLYYVATKCRHPLIRRSALELLKRNPFRRENLWRASVMGALAGHIVSLEERWAQAPG</sequence>
<evidence type="ECO:0000256" key="3">
    <source>
        <dbReference type="ARBA" id="ARBA00023015"/>
    </source>
</evidence>
<keyword evidence="1" id="KW-0479">Metal-binding</keyword>
<feature type="domain" description="Zn(2)-C6 fungal-type" evidence="8">
    <location>
        <begin position="28"/>
        <end position="56"/>
    </location>
</feature>
<keyword evidence="10" id="KW-1185">Reference proteome</keyword>
<organism evidence="9 10">
    <name type="scientific">Cryphonectria parasitica (strain ATCC 38755 / EP155)</name>
    <dbReference type="NCBI Taxonomy" id="660469"/>
    <lineage>
        <taxon>Eukaryota</taxon>
        <taxon>Fungi</taxon>
        <taxon>Dikarya</taxon>
        <taxon>Ascomycota</taxon>
        <taxon>Pezizomycotina</taxon>
        <taxon>Sordariomycetes</taxon>
        <taxon>Sordariomycetidae</taxon>
        <taxon>Diaporthales</taxon>
        <taxon>Cryphonectriaceae</taxon>
        <taxon>Cryphonectria-Endothia species complex</taxon>
        <taxon>Cryphonectria</taxon>
    </lineage>
</organism>
<keyword evidence="4" id="KW-0238">DNA-binding</keyword>
<evidence type="ECO:0000256" key="2">
    <source>
        <dbReference type="ARBA" id="ARBA00022833"/>
    </source>
</evidence>
<keyword evidence="6" id="KW-0539">Nucleus</keyword>
<dbReference type="GO" id="GO:0008270">
    <property type="term" value="F:zinc ion binding"/>
    <property type="evidence" value="ECO:0007669"/>
    <property type="project" value="InterPro"/>
</dbReference>
<feature type="region of interest" description="Disordered" evidence="7">
    <location>
        <begin position="1"/>
        <end position="23"/>
    </location>
</feature>